<gene>
    <name evidence="1" type="ORF">LPJ66_001103</name>
</gene>
<sequence length="278" mass="32035">MSVDTLASVNLYLDYADEWVHSVFDPMHLSGIGNYWRVTAVSLIAHVVYYKLVPIVSMLLLPKVYGRMTKSEKQSWNIGFISLPHTIFDSWLIISHFNSPALNGNRMDGYDTHFEQFLPWALGYYIWDMFICLTNLRSYGFTYLIHAFLGVFGILVLASRQLQFYAIPFLLPELSSVFLNIRHIMKSARLSDSLVYKANFVLFLITYVGIRIGYEMYQSFGLAVAVYRGETGNVYYPFAVYFAVLGITLTVLNFIWLKQIINAVQYMFGKSKDSKKTE</sequence>
<comment type="caution">
    <text evidence="1">The sequence shown here is derived from an EMBL/GenBank/DDBJ whole genome shotgun (WGS) entry which is preliminary data.</text>
</comment>
<reference evidence="1" key="1">
    <citation type="submission" date="2022-07" db="EMBL/GenBank/DDBJ databases">
        <title>Phylogenomic reconstructions and comparative analyses of Kickxellomycotina fungi.</title>
        <authorList>
            <person name="Reynolds N.K."/>
            <person name="Stajich J.E."/>
            <person name="Barry K."/>
            <person name="Grigoriev I.V."/>
            <person name="Crous P."/>
            <person name="Smith M.E."/>
        </authorList>
    </citation>
    <scope>NUCLEOTIDE SEQUENCE</scope>
    <source>
        <strain evidence="1">Benny 63K</strain>
    </source>
</reference>
<protein>
    <submittedName>
        <fullName evidence="1">Uncharacterized protein</fullName>
    </submittedName>
</protein>
<name>A0ACC1IUA3_9FUNG</name>
<accession>A0ACC1IUA3</accession>
<dbReference type="Proteomes" id="UP001150581">
    <property type="component" value="Unassembled WGS sequence"/>
</dbReference>
<dbReference type="EMBL" id="JANBPG010000051">
    <property type="protein sequence ID" value="KAJ1900974.1"/>
    <property type="molecule type" value="Genomic_DNA"/>
</dbReference>
<keyword evidence="2" id="KW-1185">Reference proteome</keyword>
<proteinExistence type="predicted"/>
<evidence type="ECO:0000313" key="2">
    <source>
        <dbReference type="Proteomes" id="UP001150581"/>
    </source>
</evidence>
<organism evidence="1 2">
    <name type="scientific">Kickxella alabastrina</name>
    <dbReference type="NCBI Taxonomy" id="61397"/>
    <lineage>
        <taxon>Eukaryota</taxon>
        <taxon>Fungi</taxon>
        <taxon>Fungi incertae sedis</taxon>
        <taxon>Zoopagomycota</taxon>
        <taxon>Kickxellomycotina</taxon>
        <taxon>Kickxellomycetes</taxon>
        <taxon>Kickxellales</taxon>
        <taxon>Kickxellaceae</taxon>
        <taxon>Kickxella</taxon>
    </lineage>
</organism>
<evidence type="ECO:0000313" key="1">
    <source>
        <dbReference type="EMBL" id="KAJ1900974.1"/>
    </source>
</evidence>